<name>A0A7J7D628_TRIWF</name>
<comment type="caution">
    <text evidence="1">The sequence shown here is derived from an EMBL/GenBank/DDBJ whole genome shotgun (WGS) entry which is preliminary data.</text>
</comment>
<sequence>MRRRKSPCRYLSLDATIGKKLQITNGSARENSVERLSHMEMLSLKGVLYQKDGDPVAIGLFMDPEYPA</sequence>
<proteinExistence type="predicted"/>
<reference evidence="1 2" key="1">
    <citation type="journal article" date="2020" name="Nat. Commun.">
        <title>Genome of Tripterygium wilfordii and identification of cytochrome P450 involved in triptolide biosynthesis.</title>
        <authorList>
            <person name="Tu L."/>
            <person name="Su P."/>
            <person name="Zhang Z."/>
            <person name="Gao L."/>
            <person name="Wang J."/>
            <person name="Hu T."/>
            <person name="Zhou J."/>
            <person name="Zhang Y."/>
            <person name="Zhao Y."/>
            <person name="Liu Y."/>
            <person name="Song Y."/>
            <person name="Tong Y."/>
            <person name="Lu Y."/>
            <person name="Yang J."/>
            <person name="Xu C."/>
            <person name="Jia M."/>
            <person name="Peters R.J."/>
            <person name="Huang L."/>
            <person name="Gao W."/>
        </authorList>
    </citation>
    <scope>NUCLEOTIDE SEQUENCE [LARGE SCALE GENOMIC DNA]</scope>
    <source>
        <strain evidence="2">cv. XIE 37</strain>
        <tissue evidence="1">Leaf</tissue>
    </source>
</reference>
<protein>
    <submittedName>
        <fullName evidence="1">Uncharacterized protein</fullName>
    </submittedName>
</protein>
<evidence type="ECO:0000313" key="1">
    <source>
        <dbReference type="EMBL" id="KAF5741729.1"/>
    </source>
</evidence>
<dbReference type="EMBL" id="JAAARO010000010">
    <property type="protein sequence ID" value="KAF5741729.1"/>
    <property type="molecule type" value="Genomic_DNA"/>
</dbReference>
<dbReference type="InParanoid" id="A0A7J7D628"/>
<dbReference type="AlphaFoldDB" id="A0A7J7D628"/>
<accession>A0A7J7D628</accession>
<keyword evidence="2" id="KW-1185">Reference proteome</keyword>
<gene>
    <name evidence="1" type="ORF">HS088_TW10G00734</name>
</gene>
<organism evidence="1 2">
    <name type="scientific">Tripterygium wilfordii</name>
    <name type="common">Thunder God vine</name>
    <dbReference type="NCBI Taxonomy" id="458696"/>
    <lineage>
        <taxon>Eukaryota</taxon>
        <taxon>Viridiplantae</taxon>
        <taxon>Streptophyta</taxon>
        <taxon>Embryophyta</taxon>
        <taxon>Tracheophyta</taxon>
        <taxon>Spermatophyta</taxon>
        <taxon>Magnoliopsida</taxon>
        <taxon>eudicotyledons</taxon>
        <taxon>Gunneridae</taxon>
        <taxon>Pentapetalae</taxon>
        <taxon>rosids</taxon>
        <taxon>fabids</taxon>
        <taxon>Celastrales</taxon>
        <taxon>Celastraceae</taxon>
        <taxon>Tripterygium</taxon>
    </lineage>
</organism>
<evidence type="ECO:0000313" key="2">
    <source>
        <dbReference type="Proteomes" id="UP000593562"/>
    </source>
</evidence>
<dbReference type="Proteomes" id="UP000593562">
    <property type="component" value="Unassembled WGS sequence"/>
</dbReference>